<evidence type="ECO:0000313" key="3">
    <source>
        <dbReference type="Proteomes" id="UP000472676"/>
    </source>
</evidence>
<dbReference type="GO" id="GO:0051920">
    <property type="term" value="F:peroxiredoxin activity"/>
    <property type="evidence" value="ECO:0007669"/>
    <property type="project" value="InterPro"/>
</dbReference>
<organism evidence="2 3">
    <name type="scientific">Solimonas terrae</name>
    <dbReference type="NCBI Taxonomy" id="1396819"/>
    <lineage>
        <taxon>Bacteria</taxon>
        <taxon>Pseudomonadati</taxon>
        <taxon>Pseudomonadota</taxon>
        <taxon>Gammaproteobacteria</taxon>
        <taxon>Nevskiales</taxon>
        <taxon>Nevskiaceae</taxon>
        <taxon>Solimonas</taxon>
    </lineage>
</organism>
<feature type="domain" description="Carboxymuconolactone decarboxylase-like" evidence="1">
    <location>
        <begin position="24"/>
        <end position="103"/>
    </location>
</feature>
<dbReference type="InterPro" id="IPR004675">
    <property type="entry name" value="AhpD_core"/>
</dbReference>
<dbReference type="SUPFAM" id="SSF69118">
    <property type="entry name" value="AhpD-like"/>
    <property type="match status" value="1"/>
</dbReference>
<dbReference type="PANTHER" id="PTHR33930">
    <property type="entry name" value="ALKYL HYDROPEROXIDE REDUCTASE AHPD"/>
    <property type="match status" value="1"/>
</dbReference>
<dbReference type="NCBIfam" id="TIGR00778">
    <property type="entry name" value="ahpD_dom"/>
    <property type="match status" value="1"/>
</dbReference>
<protein>
    <submittedName>
        <fullName evidence="2">Carboxymuconolactone decarboxylase family protein</fullName>
    </submittedName>
</protein>
<dbReference type="RefSeq" id="WP_166255338.1">
    <property type="nucleotide sequence ID" value="NZ_JAAMOW010000004.1"/>
</dbReference>
<dbReference type="InterPro" id="IPR003779">
    <property type="entry name" value="CMD-like"/>
</dbReference>
<dbReference type="Pfam" id="PF02627">
    <property type="entry name" value="CMD"/>
    <property type="match status" value="1"/>
</dbReference>
<keyword evidence="3" id="KW-1185">Reference proteome</keyword>
<gene>
    <name evidence="2" type="ORF">G7Y85_09250</name>
</gene>
<dbReference type="InterPro" id="IPR029032">
    <property type="entry name" value="AhpD-like"/>
</dbReference>
<dbReference type="EMBL" id="JAAMOW010000004">
    <property type="protein sequence ID" value="NGY04952.1"/>
    <property type="molecule type" value="Genomic_DNA"/>
</dbReference>
<proteinExistence type="predicted"/>
<evidence type="ECO:0000313" key="2">
    <source>
        <dbReference type="EMBL" id="NGY04952.1"/>
    </source>
</evidence>
<name>A0A6M2BQP8_9GAMM</name>
<sequence length="115" mass="12283">MSSHYHDPGDLAQLKRMHELAPTEFEAWLNLDKIVGRSDGAIPQKYRELMAIAVALTTQCPYCIEVHTRAAKRAGASAIELAETSFIAAALRAGAAATHGAMAMKLYGDDPAATA</sequence>
<reference evidence="2 3" key="1">
    <citation type="journal article" date="2014" name="Int. J. Syst. Evol. Microbiol.">
        <title>Solimonas terrae sp. nov., isolated from soil.</title>
        <authorList>
            <person name="Kim S.J."/>
            <person name="Moon J.Y."/>
            <person name="Weon H.Y."/>
            <person name="Ahn J.H."/>
            <person name="Chen W.M."/>
            <person name="Kwon S.W."/>
        </authorList>
    </citation>
    <scope>NUCLEOTIDE SEQUENCE [LARGE SCALE GENOMIC DNA]</scope>
    <source>
        <strain evidence="2 3">KIS83-12</strain>
    </source>
</reference>
<dbReference type="Proteomes" id="UP000472676">
    <property type="component" value="Unassembled WGS sequence"/>
</dbReference>
<accession>A0A6M2BQP8</accession>
<dbReference type="PANTHER" id="PTHR33930:SF2">
    <property type="entry name" value="BLR3452 PROTEIN"/>
    <property type="match status" value="1"/>
</dbReference>
<dbReference type="AlphaFoldDB" id="A0A6M2BQP8"/>
<comment type="caution">
    <text evidence="2">The sequence shown here is derived from an EMBL/GenBank/DDBJ whole genome shotgun (WGS) entry which is preliminary data.</text>
</comment>
<evidence type="ECO:0000259" key="1">
    <source>
        <dbReference type="Pfam" id="PF02627"/>
    </source>
</evidence>
<dbReference type="Gene3D" id="1.20.1290.10">
    <property type="entry name" value="AhpD-like"/>
    <property type="match status" value="1"/>
</dbReference>